<comment type="caution">
    <text evidence="1">The sequence shown here is derived from an EMBL/GenBank/DDBJ whole genome shotgun (WGS) entry which is preliminary data.</text>
</comment>
<evidence type="ECO:0000313" key="1">
    <source>
        <dbReference type="EMBL" id="MBB4951231.1"/>
    </source>
</evidence>
<keyword evidence="2" id="KW-1185">Reference proteome</keyword>
<reference evidence="1 2" key="1">
    <citation type="submission" date="2020-08" db="EMBL/GenBank/DDBJ databases">
        <title>Sequencing the genomes of 1000 actinobacteria strains.</title>
        <authorList>
            <person name="Klenk H.-P."/>
        </authorList>
    </citation>
    <scope>NUCLEOTIDE SEQUENCE [LARGE SCALE GENOMIC DNA]</scope>
    <source>
        <strain evidence="1 2">DSM 44786</strain>
    </source>
</reference>
<sequence length="142" mass="14890">MARIPDLSRRRTAAGFTAGERTVASTEWTITALAGDTLAASARADVVLVGHTPHDALADLHTRHYSLLLAMIADPGIPYIPGPGLDPAYADSAFRAGLDRHLHELLADGLFGDLRVQVPANAHAAAVQRAVESATHTLAVLG</sequence>
<accession>A0A7W7SIS4</accession>
<dbReference type="Proteomes" id="UP000573327">
    <property type="component" value="Unassembled WGS sequence"/>
</dbReference>
<dbReference type="AlphaFoldDB" id="A0A7W7SIS4"/>
<dbReference type="EMBL" id="JACHJR010000001">
    <property type="protein sequence ID" value="MBB4951231.1"/>
    <property type="molecule type" value="Genomic_DNA"/>
</dbReference>
<dbReference type="RefSeq" id="WP_184923046.1">
    <property type="nucleotide sequence ID" value="NZ_JACHJR010000001.1"/>
</dbReference>
<protein>
    <submittedName>
        <fullName evidence="1">Uncharacterized protein</fullName>
    </submittedName>
</protein>
<gene>
    <name evidence="1" type="ORF">F4556_006766</name>
</gene>
<proteinExistence type="predicted"/>
<name>A0A7W7SIS4_9ACTN</name>
<evidence type="ECO:0000313" key="2">
    <source>
        <dbReference type="Proteomes" id="UP000573327"/>
    </source>
</evidence>
<organism evidence="1 2">
    <name type="scientific">Kitasatospora gansuensis</name>
    <dbReference type="NCBI Taxonomy" id="258050"/>
    <lineage>
        <taxon>Bacteria</taxon>
        <taxon>Bacillati</taxon>
        <taxon>Actinomycetota</taxon>
        <taxon>Actinomycetes</taxon>
        <taxon>Kitasatosporales</taxon>
        <taxon>Streptomycetaceae</taxon>
        <taxon>Kitasatospora</taxon>
    </lineage>
</organism>